<dbReference type="PANTHER" id="PTHR42793:SF1">
    <property type="entry name" value="PEPTIDYL-LYSINE N-ACETYLTRANSFERASE PATZ"/>
    <property type="match status" value="1"/>
</dbReference>
<dbReference type="Pfam" id="PF13607">
    <property type="entry name" value="Succ_CoA_lig"/>
    <property type="match status" value="1"/>
</dbReference>
<dbReference type="AlphaFoldDB" id="X1G6U4"/>
<gene>
    <name evidence="2" type="ORF">S03H2_10162</name>
</gene>
<dbReference type="PANTHER" id="PTHR42793">
    <property type="entry name" value="COA BINDING DOMAIN CONTAINING PROTEIN"/>
    <property type="match status" value="1"/>
</dbReference>
<accession>X1G6U4</accession>
<name>X1G6U4_9ZZZZ</name>
<dbReference type="SUPFAM" id="SSF52210">
    <property type="entry name" value="Succinyl-CoA synthetase domains"/>
    <property type="match status" value="1"/>
</dbReference>
<dbReference type="InterPro" id="IPR016102">
    <property type="entry name" value="Succinyl-CoA_synth-like"/>
</dbReference>
<sequence length="97" mass="11125">TCWPYLPSERGNISIVSQSGTIAAQIFWHAKNMGVKIGKSISVGNERNIDIVDFLEFFLHDPHTEVIGLYIEEIKRGKEFLKLAKENKKNNKSFMTR</sequence>
<organism evidence="2">
    <name type="scientific">marine sediment metagenome</name>
    <dbReference type="NCBI Taxonomy" id="412755"/>
    <lineage>
        <taxon>unclassified sequences</taxon>
        <taxon>metagenomes</taxon>
        <taxon>ecological metagenomes</taxon>
    </lineage>
</organism>
<comment type="caution">
    <text evidence="2">The sequence shown here is derived from an EMBL/GenBank/DDBJ whole genome shotgun (WGS) entry which is preliminary data.</text>
</comment>
<reference evidence="2" key="1">
    <citation type="journal article" date="2014" name="Front. Microbiol.">
        <title>High frequency of phylogenetically diverse reductive dehalogenase-homologous genes in deep subseafloor sedimentary metagenomes.</title>
        <authorList>
            <person name="Kawai M."/>
            <person name="Futagami T."/>
            <person name="Toyoda A."/>
            <person name="Takaki Y."/>
            <person name="Nishi S."/>
            <person name="Hori S."/>
            <person name="Arai W."/>
            <person name="Tsubouchi T."/>
            <person name="Morono Y."/>
            <person name="Uchiyama I."/>
            <person name="Ito T."/>
            <person name="Fujiyama A."/>
            <person name="Inagaki F."/>
            <person name="Takami H."/>
        </authorList>
    </citation>
    <scope>NUCLEOTIDE SEQUENCE</scope>
    <source>
        <strain evidence="2">Expedition CK06-06</strain>
    </source>
</reference>
<evidence type="ECO:0000313" key="2">
    <source>
        <dbReference type="EMBL" id="GAH28738.1"/>
    </source>
</evidence>
<feature type="non-terminal residue" evidence="2">
    <location>
        <position position="1"/>
    </location>
</feature>
<dbReference type="InterPro" id="IPR032875">
    <property type="entry name" value="Succ_CoA_lig_flav_dom"/>
</dbReference>
<feature type="domain" description="Succinyl-CoA synthetase-like flavodoxin" evidence="1">
    <location>
        <begin position="10"/>
        <end position="90"/>
    </location>
</feature>
<protein>
    <recommendedName>
        <fullName evidence="1">Succinyl-CoA synthetase-like flavodoxin domain-containing protein</fullName>
    </recommendedName>
</protein>
<dbReference type="EMBL" id="BARU01005246">
    <property type="protein sequence ID" value="GAH28738.1"/>
    <property type="molecule type" value="Genomic_DNA"/>
</dbReference>
<proteinExistence type="predicted"/>
<evidence type="ECO:0000259" key="1">
    <source>
        <dbReference type="Pfam" id="PF13607"/>
    </source>
</evidence>
<dbReference type="Gene3D" id="3.40.50.261">
    <property type="entry name" value="Succinyl-CoA synthetase domains"/>
    <property type="match status" value="1"/>
</dbReference>